<feature type="compositionally biased region" description="Acidic residues" evidence="6">
    <location>
        <begin position="253"/>
        <end position="275"/>
    </location>
</feature>
<keyword evidence="2" id="KW-0132">Cell division</keyword>
<evidence type="ECO:0000256" key="2">
    <source>
        <dbReference type="ARBA" id="ARBA00022618"/>
    </source>
</evidence>
<dbReference type="EMBL" id="MU843083">
    <property type="protein sequence ID" value="KAK2021741.1"/>
    <property type="molecule type" value="Genomic_DNA"/>
</dbReference>
<feature type="compositionally biased region" description="Acidic residues" evidence="6">
    <location>
        <begin position="162"/>
        <end position="245"/>
    </location>
</feature>
<evidence type="ECO:0000256" key="5">
    <source>
        <dbReference type="ARBA" id="ARBA00023306"/>
    </source>
</evidence>
<keyword evidence="7" id="KW-0732">Signal</keyword>
<name>A0AAD9H4M6_9PEZI</name>
<sequence length="397" mass="42053">MVYRTLSLATLSLAALAAASPISIRSGKSCHAKTPTTTAQKRSNSEVREHIGADNGRPIPGYTAPTGCFEPAPSNWKAKPSDCQVLFAQWNDMGSLKLDETVGHCSFKHYGSCFTYVCTLKGALEVDASLVAARMMNPMQTTCIVNGKNGIWTDEEETFSIAVEEDPEDEKNGDEDSDDGESDDGESDDGESDDNNDTDAPDDTDEPDNDDAADDNDGEPDDGEPDDNNDTDAPDDTDAAGEGSDDGNSGGEDSGDENPDDGSPIDESPTDEDGGDGGGDSGLDGENKDASHTYVHMHRARDADLFEDFCKEKLPDDEVYVPPQHQPINPEDEDDVVPDQHAAFGITKATQRQREAAWKDLGLAGLMNRGPPPPGGWAQDKGAGGGGGAAGAKRLPR</sequence>
<dbReference type="InterPro" id="IPR008401">
    <property type="entry name" value="Apc13"/>
</dbReference>
<evidence type="ECO:0000256" key="1">
    <source>
        <dbReference type="ARBA" id="ARBA00006940"/>
    </source>
</evidence>
<evidence type="ECO:0000313" key="8">
    <source>
        <dbReference type="EMBL" id="KAK2021741.1"/>
    </source>
</evidence>
<dbReference type="Proteomes" id="UP001232148">
    <property type="component" value="Unassembled WGS sequence"/>
</dbReference>
<comment type="similarity">
    <text evidence="1">Belongs to the APC13 family.</text>
</comment>
<dbReference type="PANTHER" id="PTHR28526">
    <property type="entry name" value="ANAPHASE-PROMOTING COMPLEX SUBUNIT 13"/>
    <property type="match status" value="1"/>
</dbReference>
<feature type="signal peptide" evidence="7">
    <location>
        <begin position="1"/>
        <end position="19"/>
    </location>
</feature>
<accession>A0AAD9H4M6</accession>
<keyword evidence="5" id="KW-0131">Cell cycle</keyword>
<evidence type="ECO:0000256" key="3">
    <source>
        <dbReference type="ARBA" id="ARBA00022776"/>
    </source>
</evidence>
<dbReference type="GO" id="GO:0005680">
    <property type="term" value="C:anaphase-promoting complex"/>
    <property type="evidence" value="ECO:0007669"/>
    <property type="project" value="InterPro"/>
</dbReference>
<reference evidence="8" key="1">
    <citation type="submission" date="2021-06" db="EMBL/GenBank/DDBJ databases">
        <title>Comparative genomics, transcriptomics and evolutionary studies reveal genomic signatures of adaptation to plant cell wall in hemibiotrophic fungi.</title>
        <authorList>
            <consortium name="DOE Joint Genome Institute"/>
            <person name="Baroncelli R."/>
            <person name="Diaz J.F."/>
            <person name="Benocci T."/>
            <person name="Peng M."/>
            <person name="Battaglia E."/>
            <person name="Haridas S."/>
            <person name="Andreopoulos W."/>
            <person name="Labutti K."/>
            <person name="Pangilinan J."/>
            <person name="Floch G.L."/>
            <person name="Makela M.R."/>
            <person name="Henrissat B."/>
            <person name="Grigoriev I.V."/>
            <person name="Crouch J.A."/>
            <person name="De Vries R.P."/>
            <person name="Sukno S.A."/>
            <person name="Thon M.R."/>
        </authorList>
    </citation>
    <scope>NUCLEOTIDE SEQUENCE</scope>
    <source>
        <strain evidence="8">MAFF235873</strain>
    </source>
</reference>
<dbReference type="Pfam" id="PF05839">
    <property type="entry name" value="Apc13p"/>
    <property type="match status" value="1"/>
</dbReference>
<keyword evidence="4" id="KW-0833">Ubl conjugation pathway</keyword>
<evidence type="ECO:0000256" key="4">
    <source>
        <dbReference type="ARBA" id="ARBA00022786"/>
    </source>
</evidence>
<evidence type="ECO:0000256" key="7">
    <source>
        <dbReference type="SAM" id="SignalP"/>
    </source>
</evidence>
<feature type="region of interest" description="Disordered" evidence="6">
    <location>
        <begin position="364"/>
        <end position="397"/>
    </location>
</feature>
<organism evidence="8 9">
    <name type="scientific">Colletotrichum zoysiae</name>
    <dbReference type="NCBI Taxonomy" id="1216348"/>
    <lineage>
        <taxon>Eukaryota</taxon>
        <taxon>Fungi</taxon>
        <taxon>Dikarya</taxon>
        <taxon>Ascomycota</taxon>
        <taxon>Pezizomycotina</taxon>
        <taxon>Sordariomycetes</taxon>
        <taxon>Hypocreomycetidae</taxon>
        <taxon>Glomerellales</taxon>
        <taxon>Glomerellaceae</taxon>
        <taxon>Colletotrichum</taxon>
        <taxon>Colletotrichum graminicola species complex</taxon>
    </lineage>
</organism>
<evidence type="ECO:0000256" key="6">
    <source>
        <dbReference type="SAM" id="MobiDB-lite"/>
    </source>
</evidence>
<dbReference type="AlphaFoldDB" id="A0AAD9H4M6"/>
<dbReference type="GO" id="GO:0051301">
    <property type="term" value="P:cell division"/>
    <property type="evidence" value="ECO:0007669"/>
    <property type="project" value="UniProtKB-KW"/>
</dbReference>
<evidence type="ECO:0000313" key="9">
    <source>
        <dbReference type="Proteomes" id="UP001232148"/>
    </source>
</evidence>
<protein>
    <submittedName>
        <fullName evidence="8">Apc13p-domain-containing protein</fullName>
    </submittedName>
</protein>
<feature type="chain" id="PRO_5042268108" evidence="7">
    <location>
        <begin position="20"/>
        <end position="397"/>
    </location>
</feature>
<dbReference type="PANTHER" id="PTHR28526:SF1">
    <property type="entry name" value="ANAPHASE-PROMOTING COMPLEX SUBUNIT 13"/>
    <property type="match status" value="1"/>
</dbReference>
<feature type="compositionally biased region" description="Basic and acidic residues" evidence="6">
    <location>
        <begin position="43"/>
        <end position="52"/>
    </location>
</feature>
<feature type="region of interest" description="Disordered" evidence="6">
    <location>
        <begin position="162"/>
        <end position="295"/>
    </location>
</feature>
<feature type="region of interest" description="Disordered" evidence="6">
    <location>
        <begin position="27"/>
        <end position="59"/>
    </location>
</feature>
<keyword evidence="3" id="KW-0498">Mitosis</keyword>
<gene>
    <name evidence="8" type="ORF">LX32DRAFT_733266</name>
</gene>
<comment type="caution">
    <text evidence="8">The sequence shown here is derived from an EMBL/GenBank/DDBJ whole genome shotgun (WGS) entry which is preliminary data.</text>
</comment>
<keyword evidence="9" id="KW-1185">Reference proteome</keyword>
<proteinExistence type="inferred from homology"/>